<evidence type="ECO:0000313" key="1">
    <source>
        <dbReference type="EMBL" id="GFR14798.1"/>
    </source>
</evidence>
<dbReference type="InterPro" id="IPR052803">
    <property type="entry name" value="Cilium-Associated_Jouberin"/>
</dbReference>
<reference evidence="1" key="1">
    <citation type="submission" date="2020-07" db="EMBL/GenBank/DDBJ databases">
        <title>Multicomponent nature underlies the extraordinary mechanical properties of spider dragline silk.</title>
        <authorList>
            <person name="Kono N."/>
            <person name="Nakamura H."/>
            <person name="Mori M."/>
            <person name="Yoshida Y."/>
            <person name="Ohtoshi R."/>
            <person name="Malay A.D."/>
            <person name="Moran D.A.P."/>
            <person name="Tomita M."/>
            <person name="Numata K."/>
            <person name="Arakawa K."/>
        </authorList>
    </citation>
    <scope>NUCLEOTIDE SEQUENCE</scope>
</reference>
<dbReference type="PANTHER" id="PTHR44499:SF1">
    <property type="entry name" value="JOUBERIN"/>
    <property type="match status" value="1"/>
</dbReference>
<dbReference type="Proteomes" id="UP000887116">
    <property type="component" value="Unassembled WGS sequence"/>
</dbReference>
<dbReference type="OrthoDB" id="2096344at2759"/>
<proteinExistence type="predicted"/>
<evidence type="ECO:0000313" key="2">
    <source>
        <dbReference type="Proteomes" id="UP000887116"/>
    </source>
</evidence>
<organism evidence="1 2">
    <name type="scientific">Trichonephila clavata</name>
    <name type="common">Joro spider</name>
    <name type="synonym">Nephila clavata</name>
    <dbReference type="NCBI Taxonomy" id="2740835"/>
    <lineage>
        <taxon>Eukaryota</taxon>
        <taxon>Metazoa</taxon>
        <taxon>Ecdysozoa</taxon>
        <taxon>Arthropoda</taxon>
        <taxon>Chelicerata</taxon>
        <taxon>Arachnida</taxon>
        <taxon>Araneae</taxon>
        <taxon>Araneomorphae</taxon>
        <taxon>Entelegynae</taxon>
        <taxon>Araneoidea</taxon>
        <taxon>Nephilidae</taxon>
        <taxon>Trichonephila</taxon>
    </lineage>
</organism>
<accession>A0A8X6J8E9</accession>
<name>A0A8X6J8E9_TRICU</name>
<protein>
    <submittedName>
        <fullName evidence="1">Jouberin</fullName>
    </submittedName>
</protein>
<dbReference type="GO" id="GO:0036064">
    <property type="term" value="C:ciliary basal body"/>
    <property type="evidence" value="ECO:0007669"/>
    <property type="project" value="TreeGrafter"/>
</dbReference>
<keyword evidence="2" id="KW-1185">Reference proteome</keyword>
<comment type="caution">
    <text evidence="1">The sequence shown here is derived from an EMBL/GenBank/DDBJ whole genome shotgun (WGS) entry which is preliminary data.</text>
</comment>
<sequence length="180" mass="21131">MEIKILTPRRSYAISTKFDQMSNTINHFNENSIVKITIHYCDLKPEKLLVQPIVCMHVVDSIHGSYVKKQDRERAVTSFYETHRNDIDYIMPILTQPCTNVGKRSQLLSWEESFILNENLDHLQKKEISTVLFFEIIDIVPLSFTKYHYERLNENGMQKLAWAFLKVKAAQPFPVKDLIL</sequence>
<dbReference type="PANTHER" id="PTHR44499">
    <property type="entry name" value="JOUBERIN"/>
    <property type="match status" value="1"/>
</dbReference>
<dbReference type="GO" id="GO:0044458">
    <property type="term" value="P:motile cilium assembly"/>
    <property type="evidence" value="ECO:0007669"/>
    <property type="project" value="TreeGrafter"/>
</dbReference>
<dbReference type="EMBL" id="BMAO01027145">
    <property type="protein sequence ID" value="GFR14798.1"/>
    <property type="molecule type" value="Genomic_DNA"/>
</dbReference>
<dbReference type="AlphaFoldDB" id="A0A8X6J8E9"/>
<gene>
    <name evidence="1" type="primary">Ahi1</name>
    <name evidence="1" type="ORF">TNCT_504151</name>
</gene>